<comment type="similarity">
    <text evidence="1">Belongs to the GSP E family.</text>
</comment>
<gene>
    <name evidence="5" type="ORF">SAMN05216203_0699</name>
</gene>
<dbReference type="GO" id="GO:0005524">
    <property type="term" value="F:ATP binding"/>
    <property type="evidence" value="ECO:0007669"/>
    <property type="project" value="UniProtKB-KW"/>
</dbReference>
<accession>A0A1I6H0Y5</accession>
<sequence>MDGKSRAEQRFERHLRDYLMVEYQRLVEEEEDEERRETLEAHALLSDAVRARATDLHLDPLPDHYRVRLRIDGMMVDALEVSPDQGRRLGNQFKAMARLDPIPSVNCNEGSFFYSLDERDLDLRVTAVPCVSGDKLAIRVLSPPEAVQQVKHLGIPEQGADWIRRWLDATGGMFLVAGPTGSGKTTTLYTILHELKLADSHVITLEDPVEYEIPGINQIQVDPRHDLTFASGTLATLRLDPDYVLIGEIRDVPSAQAAVSVATSGRSLMGTLHSRDSVGTVTALRNLGLDDYEIAANLGLVAAQRLVRKLCPECRTRRAPDEIETQWLTDCGREVPEETWAAAGCSECDNLGFRGRIGIFEVWQPTEADYARILRQEDEHSLRHALIERSHPLMLDDGLAKVEDGQTTLRELLRTGVLLPGQKLAPASYPAP</sequence>
<dbReference type="GO" id="GO:0016887">
    <property type="term" value="F:ATP hydrolysis activity"/>
    <property type="evidence" value="ECO:0007669"/>
    <property type="project" value="TreeGrafter"/>
</dbReference>
<feature type="domain" description="Bacterial type II secretion system protein E" evidence="4">
    <location>
        <begin position="237"/>
        <end position="251"/>
    </location>
</feature>
<dbReference type="SMART" id="SM00382">
    <property type="entry name" value="AAA"/>
    <property type="match status" value="1"/>
</dbReference>
<evidence type="ECO:0000256" key="1">
    <source>
        <dbReference type="ARBA" id="ARBA00006611"/>
    </source>
</evidence>
<dbReference type="GO" id="GO:0005886">
    <property type="term" value="C:plasma membrane"/>
    <property type="evidence" value="ECO:0007669"/>
    <property type="project" value="TreeGrafter"/>
</dbReference>
<dbReference type="AlphaFoldDB" id="A0A1I6H0Y5"/>
<protein>
    <submittedName>
        <fullName evidence="5">General secretion pathway protein E</fullName>
    </submittedName>
</protein>
<name>A0A1I6H0Y5_9GAMM</name>
<dbReference type="PROSITE" id="PS00662">
    <property type="entry name" value="T2SP_E"/>
    <property type="match status" value="1"/>
</dbReference>
<evidence type="ECO:0000313" key="6">
    <source>
        <dbReference type="Proteomes" id="UP000198644"/>
    </source>
</evidence>
<dbReference type="CDD" id="cd01129">
    <property type="entry name" value="PulE-GspE-like"/>
    <property type="match status" value="1"/>
</dbReference>
<dbReference type="PANTHER" id="PTHR30258:SF2">
    <property type="entry name" value="COMG OPERON PROTEIN 1"/>
    <property type="match status" value="1"/>
</dbReference>
<dbReference type="InterPro" id="IPR027417">
    <property type="entry name" value="P-loop_NTPase"/>
</dbReference>
<dbReference type="STRING" id="650891.SAMN05216203_0699"/>
<keyword evidence="3" id="KW-0067">ATP-binding</keyword>
<dbReference type="PANTHER" id="PTHR30258">
    <property type="entry name" value="TYPE II SECRETION SYSTEM PROTEIN GSPE-RELATED"/>
    <property type="match status" value="1"/>
</dbReference>
<evidence type="ECO:0000256" key="3">
    <source>
        <dbReference type="ARBA" id="ARBA00022840"/>
    </source>
</evidence>
<dbReference type="Gene3D" id="3.30.450.90">
    <property type="match status" value="1"/>
</dbReference>
<dbReference type="InterPro" id="IPR003593">
    <property type="entry name" value="AAA+_ATPase"/>
</dbReference>
<dbReference type="Proteomes" id="UP000198644">
    <property type="component" value="Unassembled WGS sequence"/>
</dbReference>
<keyword evidence="2" id="KW-0547">Nucleotide-binding</keyword>
<evidence type="ECO:0000259" key="4">
    <source>
        <dbReference type="PROSITE" id="PS00662"/>
    </source>
</evidence>
<dbReference type="RefSeq" id="WP_206675738.1">
    <property type="nucleotide sequence ID" value="NZ_FOYW01000001.1"/>
</dbReference>
<dbReference type="Gene3D" id="3.40.50.300">
    <property type="entry name" value="P-loop containing nucleotide triphosphate hydrolases"/>
    <property type="match status" value="1"/>
</dbReference>
<dbReference type="EMBL" id="FOYW01000001">
    <property type="protein sequence ID" value="SFR48085.1"/>
    <property type="molecule type" value="Genomic_DNA"/>
</dbReference>
<dbReference type="InterPro" id="IPR001482">
    <property type="entry name" value="T2SS/T4SS_dom"/>
</dbReference>
<evidence type="ECO:0000256" key="2">
    <source>
        <dbReference type="ARBA" id="ARBA00022741"/>
    </source>
</evidence>
<keyword evidence="6" id="KW-1185">Reference proteome</keyword>
<dbReference type="Pfam" id="PF00437">
    <property type="entry name" value="T2SSE"/>
    <property type="match status" value="1"/>
</dbReference>
<reference evidence="5 6" key="1">
    <citation type="submission" date="2016-10" db="EMBL/GenBank/DDBJ databases">
        <authorList>
            <person name="de Groot N.N."/>
        </authorList>
    </citation>
    <scope>NUCLEOTIDE SEQUENCE [LARGE SCALE GENOMIC DNA]</scope>
    <source>
        <strain evidence="5 6">CGMCC 1.9167</strain>
    </source>
</reference>
<dbReference type="SUPFAM" id="SSF52540">
    <property type="entry name" value="P-loop containing nucleoside triphosphate hydrolases"/>
    <property type="match status" value="1"/>
</dbReference>
<evidence type="ECO:0000313" key="5">
    <source>
        <dbReference type="EMBL" id="SFR48085.1"/>
    </source>
</evidence>
<proteinExistence type="inferred from homology"/>
<organism evidence="5 6">
    <name type="scientific">Marinobacter daqiaonensis</name>
    <dbReference type="NCBI Taxonomy" id="650891"/>
    <lineage>
        <taxon>Bacteria</taxon>
        <taxon>Pseudomonadati</taxon>
        <taxon>Pseudomonadota</taxon>
        <taxon>Gammaproteobacteria</taxon>
        <taxon>Pseudomonadales</taxon>
        <taxon>Marinobacteraceae</taxon>
        <taxon>Marinobacter</taxon>
    </lineage>
</organism>